<sequence length="83" mass="9249">MNMENTLARSSHSPPPAARNMSRLPRNREKDETIESHPMRKQADVFRKNHAAHTASPSAIIAGPRHLPGSEVLTELTSSQYSF</sequence>
<evidence type="ECO:0000256" key="1">
    <source>
        <dbReference type="SAM" id="MobiDB-lite"/>
    </source>
</evidence>
<dbReference type="EMBL" id="WXFA01000004">
    <property type="protein sequence ID" value="MBM3091034.1"/>
    <property type="molecule type" value="Genomic_DNA"/>
</dbReference>
<proteinExistence type="predicted"/>
<accession>A0AAW4FFY5</accession>
<gene>
    <name evidence="2" type="ORF">GFB56_09425</name>
</gene>
<dbReference type="RefSeq" id="WP_146160867.1">
    <property type="nucleotide sequence ID" value="NZ_CP083370.1"/>
</dbReference>
<feature type="compositionally biased region" description="Polar residues" evidence="1">
    <location>
        <begin position="1"/>
        <end position="12"/>
    </location>
</feature>
<feature type="region of interest" description="Disordered" evidence="1">
    <location>
        <begin position="1"/>
        <end position="66"/>
    </location>
</feature>
<dbReference type="AlphaFoldDB" id="A0AAW4FFY5"/>
<name>A0AAW4FFY5_9HYPH</name>
<organism evidence="2 3">
    <name type="scientific">Ensifer canadensis</name>
    <dbReference type="NCBI Taxonomy" id="555315"/>
    <lineage>
        <taxon>Bacteria</taxon>
        <taxon>Pseudomonadati</taxon>
        <taxon>Pseudomonadota</taxon>
        <taxon>Alphaproteobacteria</taxon>
        <taxon>Hyphomicrobiales</taxon>
        <taxon>Rhizobiaceae</taxon>
        <taxon>Sinorhizobium/Ensifer group</taxon>
        <taxon>Ensifer</taxon>
    </lineage>
</organism>
<feature type="compositionally biased region" description="Basic and acidic residues" evidence="1">
    <location>
        <begin position="26"/>
        <end position="47"/>
    </location>
</feature>
<evidence type="ECO:0000313" key="3">
    <source>
        <dbReference type="Proteomes" id="UP000744980"/>
    </source>
</evidence>
<comment type="caution">
    <text evidence="2">The sequence shown here is derived from an EMBL/GenBank/DDBJ whole genome shotgun (WGS) entry which is preliminary data.</text>
</comment>
<evidence type="ECO:0000313" key="2">
    <source>
        <dbReference type="EMBL" id="MBM3091034.1"/>
    </source>
</evidence>
<dbReference type="Proteomes" id="UP000744980">
    <property type="component" value="Unassembled WGS sequence"/>
</dbReference>
<protein>
    <submittedName>
        <fullName evidence="2">Uncharacterized protein</fullName>
    </submittedName>
</protein>
<reference evidence="2 3" key="1">
    <citation type="submission" date="2020-01" db="EMBL/GenBank/DDBJ databases">
        <title>Draft genome assembly of Ensifer adhaerens T173.</title>
        <authorList>
            <person name="Craig J.E."/>
            <person name="Stinchcombe J.R."/>
        </authorList>
    </citation>
    <scope>NUCLEOTIDE SEQUENCE [LARGE SCALE GENOMIC DNA]</scope>
    <source>
        <strain evidence="2 3">T173</strain>
    </source>
</reference>
<keyword evidence="3" id="KW-1185">Reference proteome</keyword>